<organism evidence="7 8">
    <name type="scientific">Pisum sativum</name>
    <name type="common">Garden pea</name>
    <name type="synonym">Lathyrus oleraceus</name>
    <dbReference type="NCBI Taxonomy" id="3888"/>
    <lineage>
        <taxon>Eukaryota</taxon>
        <taxon>Viridiplantae</taxon>
        <taxon>Streptophyta</taxon>
        <taxon>Embryophyta</taxon>
        <taxon>Tracheophyta</taxon>
        <taxon>Spermatophyta</taxon>
        <taxon>Magnoliopsida</taxon>
        <taxon>eudicotyledons</taxon>
        <taxon>Gunneridae</taxon>
        <taxon>Pentapetalae</taxon>
        <taxon>rosids</taxon>
        <taxon>fabids</taxon>
        <taxon>Fabales</taxon>
        <taxon>Fabaceae</taxon>
        <taxon>Papilionoideae</taxon>
        <taxon>50 kb inversion clade</taxon>
        <taxon>NPAAA clade</taxon>
        <taxon>Hologalegina</taxon>
        <taxon>IRL clade</taxon>
        <taxon>Fabeae</taxon>
        <taxon>Lathyrus</taxon>
    </lineage>
</organism>
<keyword evidence="5" id="KW-0472">Membrane</keyword>
<feature type="transmembrane region" description="Helical" evidence="5">
    <location>
        <begin position="693"/>
        <end position="710"/>
    </location>
</feature>
<dbReference type="GO" id="GO:0043531">
    <property type="term" value="F:ADP binding"/>
    <property type="evidence" value="ECO:0007669"/>
    <property type="project" value="InterPro"/>
</dbReference>
<dbReference type="SUPFAM" id="SSF46785">
    <property type="entry name" value="Winged helix' DNA-binding domain"/>
    <property type="match status" value="1"/>
</dbReference>
<evidence type="ECO:0000256" key="2">
    <source>
        <dbReference type="ARBA" id="ARBA00022737"/>
    </source>
</evidence>
<dbReference type="InterPro" id="IPR035897">
    <property type="entry name" value="Toll_tir_struct_dom_sf"/>
</dbReference>
<evidence type="ECO:0000256" key="4">
    <source>
        <dbReference type="ARBA" id="ARBA00023027"/>
    </source>
</evidence>
<dbReference type="InterPro" id="IPR000157">
    <property type="entry name" value="TIR_dom"/>
</dbReference>
<feature type="transmembrane region" description="Helical" evidence="5">
    <location>
        <begin position="722"/>
        <end position="740"/>
    </location>
</feature>
<keyword evidence="5" id="KW-0812">Transmembrane</keyword>
<keyword evidence="1" id="KW-0433">Leucine-rich repeat</keyword>
<evidence type="ECO:0000313" key="7">
    <source>
        <dbReference type="EMBL" id="KAI5445014.1"/>
    </source>
</evidence>
<dbReference type="GO" id="GO:0006952">
    <property type="term" value="P:defense response"/>
    <property type="evidence" value="ECO:0007669"/>
    <property type="project" value="UniProtKB-KW"/>
</dbReference>
<comment type="caution">
    <text evidence="7">The sequence shown here is derived from an EMBL/GenBank/DDBJ whole genome shotgun (WGS) entry which is preliminary data.</text>
</comment>
<dbReference type="Gene3D" id="3.80.10.10">
    <property type="entry name" value="Ribonuclease Inhibitor"/>
    <property type="match status" value="1"/>
</dbReference>
<dbReference type="GO" id="GO:0007165">
    <property type="term" value="P:signal transduction"/>
    <property type="evidence" value="ECO:0007669"/>
    <property type="project" value="InterPro"/>
</dbReference>
<dbReference type="AlphaFoldDB" id="A0A9D5BK07"/>
<dbReference type="InterPro" id="IPR027417">
    <property type="entry name" value="P-loop_NTPase"/>
</dbReference>
<dbReference type="InterPro" id="IPR058192">
    <property type="entry name" value="WHD_ROQ1-like"/>
</dbReference>
<dbReference type="InterPro" id="IPR036390">
    <property type="entry name" value="WH_DNA-bd_sf"/>
</dbReference>
<dbReference type="Pfam" id="PF00931">
    <property type="entry name" value="NB-ARC"/>
    <property type="match status" value="1"/>
</dbReference>
<dbReference type="Gene3D" id="1.10.8.430">
    <property type="entry name" value="Helical domain of apoptotic protease-activating factors"/>
    <property type="match status" value="1"/>
</dbReference>
<keyword evidence="2" id="KW-0677">Repeat</keyword>
<evidence type="ECO:0000256" key="5">
    <source>
        <dbReference type="SAM" id="Phobius"/>
    </source>
</evidence>
<dbReference type="Proteomes" id="UP001058974">
    <property type="component" value="Chromosome 1"/>
</dbReference>
<name>A0A9D5BK07_PEA</name>
<sequence>MANQRSSFTYDVFITFFGDDTRYGFAGNLWKSLSNRGINTFVDDHSKGDEIASTLLNVINESRIAIIVFSNNYAFSSFCLQLLVYILDTFLLNHRFIFPVFYDVDPAIVRYQTGTYAEAFSKHDKKFKYDKDKVKKWRKALYQVANLSGFHFKHGRDGYEFEFIERIVEEVSSNFDLVPVHIANYTVGLESRLEEVCLLLELGSKQVLTVGIYGVGGIGKTILARAVYNKIGDQFEALCFLPNVSENSNMHGIVHLQNRLLSEMVGLKDIQSGNASRGGSGIKYRLRRKKVLLILDNVDTLEQLEILVGGLDWFGPGSRVIITSRDKHLLAFHGFERRYEVQELNHVDALELLSHRVFKQGIVDPNYTELLSRVVTYASGIPLALEVIGSNLSGKSVDQWKHTLDRFERNPPNNIQNILQISFDDLDQEEKNVFLDITCCFKGYELTDVVDILRARYGQDMKNHIEVLINKSLIHISLDGKVTPRPLIERMGKNIVYDESPSDPGRRSRLWFREDIVQILKNNKVRLLKGCSCFINIEIIHLDSSLIENEEAIEWDGEAFEEMPNLRILIIRKCHFSKAPKYLPNSLKVLEWWRYPSEELPSDFDSKKLVICKLPNMGFMSPDLTEFLQISHPDVSLILDKIGRVMLQISHGDFQTETTWRLVGLMSSVVGLSCYALSPSFNRLIGRWKPFKFFLYGVFSLAMLTTILFTKQSSLPTRHFQLKTYASFAVLMIISVYSFFYDKAVNGKPETLSILSNASFALVSLSLHKLIKFGFEIGMFSYFLGCFAIQLLTINWMLIFVAIFFGCPLFVMHSSMSSRAEVAAGIPL</sequence>
<evidence type="ECO:0000256" key="1">
    <source>
        <dbReference type="ARBA" id="ARBA00022614"/>
    </source>
</evidence>
<dbReference type="PANTHER" id="PTHR11017:SF455">
    <property type="entry name" value="NB-ARC DOMAIN PROTEIN"/>
    <property type="match status" value="1"/>
</dbReference>
<keyword evidence="5" id="KW-1133">Transmembrane helix</keyword>
<proteinExistence type="predicted"/>
<dbReference type="PRINTS" id="PR00364">
    <property type="entry name" value="DISEASERSIST"/>
</dbReference>
<dbReference type="SUPFAM" id="SSF52540">
    <property type="entry name" value="P-loop containing nucleoside triphosphate hydrolases"/>
    <property type="match status" value="1"/>
</dbReference>
<dbReference type="EMBL" id="JAMSHJ010000001">
    <property type="protein sequence ID" value="KAI5445014.1"/>
    <property type="molecule type" value="Genomic_DNA"/>
</dbReference>
<dbReference type="Gramene" id="Psat01G0333400-T1">
    <property type="protein sequence ID" value="KAI5445014.1"/>
    <property type="gene ID" value="KIW84_013334"/>
</dbReference>
<dbReference type="InterPro" id="IPR042197">
    <property type="entry name" value="Apaf_helical"/>
</dbReference>
<keyword evidence="8" id="KW-1185">Reference proteome</keyword>
<keyword evidence="3" id="KW-0611">Plant defense</keyword>
<dbReference type="InterPro" id="IPR032675">
    <property type="entry name" value="LRR_dom_sf"/>
</dbReference>
<dbReference type="Gene3D" id="3.40.50.10140">
    <property type="entry name" value="Toll/interleukin-1 receptor homology (TIR) domain"/>
    <property type="match status" value="1"/>
</dbReference>
<protein>
    <recommendedName>
        <fullName evidence="6">TIR domain-containing protein</fullName>
    </recommendedName>
</protein>
<evidence type="ECO:0000259" key="6">
    <source>
        <dbReference type="PROSITE" id="PS50104"/>
    </source>
</evidence>
<dbReference type="InterPro" id="IPR002182">
    <property type="entry name" value="NB-ARC"/>
</dbReference>
<keyword evidence="4" id="KW-0520">NAD</keyword>
<evidence type="ECO:0000256" key="3">
    <source>
        <dbReference type="ARBA" id="ARBA00022821"/>
    </source>
</evidence>
<dbReference type="SMART" id="SM00255">
    <property type="entry name" value="TIR"/>
    <property type="match status" value="1"/>
</dbReference>
<dbReference type="FunFam" id="3.40.50.10140:FF:000007">
    <property type="entry name" value="Disease resistance protein (TIR-NBS-LRR class)"/>
    <property type="match status" value="1"/>
</dbReference>
<gene>
    <name evidence="7" type="ORF">KIW84_013334</name>
</gene>
<dbReference type="Pfam" id="PF23282">
    <property type="entry name" value="WHD_ROQ1"/>
    <property type="match status" value="1"/>
</dbReference>
<reference evidence="7 8" key="1">
    <citation type="journal article" date="2022" name="Nat. Genet.">
        <title>Improved pea reference genome and pan-genome highlight genomic features and evolutionary characteristics.</title>
        <authorList>
            <person name="Yang T."/>
            <person name="Liu R."/>
            <person name="Luo Y."/>
            <person name="Hu S."/>
            <person name="Wang D."/>
            <person name="Wang C."/>
            <person name="Pandey M.K."/>
            <person name="Ge S."/>
            <person name="Xu Q."/>
            <person name="Li N."/>
            <person name="Li G."/>
            <person name="Huang Y."/>
            <person name="Saxena R.K."/>
            <person name="Ji Y."/>
            <person name="Li M."/>
            <person name="Yan X."/>
            <person name="He Y."/>
            <person name="Liu Y."/>
            <person name="Wang X."/>
            <person name="Xiang C."/>
            <person name="Varshney R.K."/>
            <person name="Ding H."/>
            <person name="Gao S."/>
            <person name="Zong X."/>
        </authorList>
    </citation>
    <scope>NUCLEOTIDE SEQUENCE [LARGE SCALE GENOMIC DNA]</scope>
    <source>
        <strain evidence="7 8">cv. Zhongwan 6</strain>
    </source>
</reference>
<evidence type="ECO:0000313" key="8">
    <source>
        <dbReference type="Proteomes" id="UP001058974"/>
    </source>
</evidence>
<dbReference type="Pfam" id="PF01582">
    <property type="entry name" value="TIR"/>
    <property type="match status" value="1"/>
</dbReference>
<dbReference type="InterPro" id="IPR044974">
    <property type="entry name" value="Disease_R_plants"/>
</dbReference>
<feature type="transmembrane region" description="Helical" evidence="5">
    <location>
        <begin position="782"/>
        <end position="811"/>
    </location>
</feature>
<dbReference type="PANTHER" id="PTHR11017">
    <property type="entry name" value="LEUCINE-RICH REPEAT-CONTAINING PROTEIN"/>
    <property type="match status" value="1"/>
</dbReference>
<accession>A0A9D5BK07</accession>
<dbReference type="SUPFAM" id="SSF52200">
    <property type="entry name" value="Toll/Interleukin receptor TIR domain"/>
    <property type="match status" value="1"/>
</dbReference>
<dbReference type="PROSITE" id="PS50104">
    <property type="entry name" value="TIR"/>
    <property type="match status" value="1"/>
</dbReference>
<feature type="domain" description="TIR" evidence="6">
    <location>
        <begin position="8"/>
        <end position="175"/>
    </location>
</feature>
<dbReference type="Gene3D" id="3.40.50.300">
    <property type="entry name" value="P-loop containing nucleotide triphosphate hydrolases"/>
    <property type="match status" value="1"/>
</dbReference>